<gene>
    <name evidence="4" type="ORF">KGD84_24820</name>
</gene>
<dbReference type="InterPro" id="IPR058593">
    <property type="entry name" value="ARB_07466-like_C"/>
</dbReference>
<dbReference type="Pfam" id="PF26571">
    <property type="entry name" value="VldE"/>
    <property type="match status" value="1"/>
</dbReference>
<dbReference type="RefSeq" id="WP_220562816.1">
    <property type="nucleotide sequence ID" value="NZ_CP074133.1"/>
</dbReference>
<evidence type="ECO:0000259" key="2">
    <source>
        <dbReference type="Pfam" id="PF13400"/>
    </source>
</evidence>
<organism evidence="4 5">
    <name type="scientific">Nocardiopsis changdeensis</name>
    <dbReference type="NCBI Taxonomy" id="2831969"/>
    <lineage>
        <taxon>Bacteria</taxon>
        <taxon>Bacillati</taxon>
        <taxon>Actinomycetota</taxon>
        <taxon>Actinomycetes</taxon>
        <taxon>Streptosporangiales</taxon>
        <taxon>Nocardiopsidaceae</taxon>
        <taxon>Nocardiopsis</taxon>
    </lineage>
</organism>
<feature type="domain" description="Putative Flp pilus-assembly TadG-like N-terminal" evidence="2">
    <location>
        <begin position="20"/>
        <end position="67"/>
    </location>
</feature>
<proteinExistence type="predicted"/>
<protein>
    <submittedName>
        <fullName evidence="4">Pilus assembly protein TadE</fullName>
    </submittedName>
</protein>
<reference evidence="4 5" key="1">
    <citation type="submission" date="2021-05" db="EMBL/GenBank/DDBJ databases">
        <title>Direct Submission.</title>
        <authorList>
            <person name="Li K."/>
            <person name="Gao J."/>
        </authorList>
    </citation>
    <scope>NUCLEOTIDE SEQUENCE [LARGE SCALE GENOMIC DNA]</scope>
    <source>
        <strain evidence="4 5">Mg02</strain>
    </source>
</reference>
<feature type="domain" description="ARB-07466-like C-terminal" evidence="3">
    <location>
        <begin position="230"/>
        <end position="344"/>
    </location>
</feature>
<accession>A0ABX8BKP1</accession>
<keyword evidence="1" id="KW-0812">Transmembrane</keyword>
<evidence type="ECO:0000259" key="3">
    <source>
        <dbReference type="Pfam" id="PF26571"/>
    </source>
</evidence>
<dbReference type="Pfam" id="PF13400">
    <property type="entry name" value="Tad"/>
    <property type="match status" value="1"/>
</dbReference>
<dbReference type="InterPro" id="IPR028087">
    <property type="entry name" value="Tad_N"/>
</dbReference>
<evidence type="ECO:0000313" key="4">
    <source>
        <dbReference type="EMBL" id="QUX21592.1"/>
    </source>
</evidence>
<name>A0ABX8BKP1_9ACTN</name>
<keyword evidence="1" id="KW-0472">Membrane</keyword>
<dbReference type="EMBL" id="CP074133">
    <property type="protein sequence ID" value="QUX21592.1"/>
    <property type="molecule type" value="Genomic_DNA"/>
</dbReference>
<evidence type="ECO:0000256" key="1">
    <source>
        <dbReference type="SAM" id="Phobius"/>
    </source>
</evidence>
<sequence>MGSPTPAPRRRHLLGHRDDGQANILLLFGLTLALLALTLLFVRVGAAGDQRSRVQTAADAAALAAVSALQESAAEDLVEGRFPMPLFDEEVARERAEEYARANDAVVTDLRASDNVMGRNGNIVRVEVRGAICQKELEEDGSRHWGDVTCDGEEDGSTRVGTAAAIAIAEFPECGRDDGGIYCSGAEVTSLDQARRVVSVHLVDQEGRYEFDPSRVVFGAGAIVDCASLGQLHPTMCQVHETLQAEFGGFYLTAGGYRSEPTSDHGYGMAVDYMMAPIGTVPTPQMHDSAVGVIDWIIQNAHRLGVKGLIYDHHIWNATRGDPVGPWMEVRRFHQDTGNLTQDHVDHIHLAAGPGNMR</sequence>
<feature type="transmembrane region" description="Helical" evidence="1">
    <location>
        <begin position="20"/>
        <end position="42"/>
    </location>
</feature>
<keyword evidence="1" id="KW-1133">Transmembrane helix</keyword>
<evidence type="ECO:0000313" key="5">
    <source>
        <dbReference type="Proteomes" id="UP000676079"/>
    </source>
</evidence>
<keyword evidence="5" id="KW-1185">Reference proteome</keyword>
<dbReference type="Proteomes" id="UP000676079">
    <property type="component" value="Chromosome"/>
</dbReference>